<dbReference type="InterPro" id="IPR002523">
    <property type="entry name" value="MgTranspt_CorA/ZnTranspt_ZntB"/>
</dbReference>
<dbReference type="EMBL" id="FNAH01000001">
    <property type="protein sequence ID" value="SDD17722.1"/>
    <property type="molecule type" value="Genomic_DNA"/>
</dbReference>
<gene>
    <name evidence="14" type="ORF">SAMN05421538_10127</name>
</gene>
<evidence type="ECO:0000256" key="1">
    <source>
        <dbReference type="ARBA" id="ARBA00004429"/>
    </source>
</evidence>
<sequence>MLRAYHRENDQLSLIPPRDGLEEAVWIDLYRPMPEQVQAVVDLGIDIPTLDDMVEIEISSRLYLDEDSLHMTAMLPGSTPDGEPVSGPVTFILGPSRLVTVRHHAPRPFDSFPDRAARSASGVQSVDRIFLGLIEEIIARLADLLESAGHVLDKTVSDVFRPQARQRPLLLQSALETIGRESEVISRVRLGLLSLERVLSFYSATQGKTADGNRLKPILKGHQRDVQALEEHADFLSTRVSLSVDAAMGMISLQQSDIVRVLSVVAALFLPPTLIASTYGMNFNGMPELDWQFGYEWALGLMAATFVGTYLLLRWKNWL</sequence>
<evidence type="ECO:0000256" key="3">
    <source>
        <dbReference type="ARBA" id="ARBA00019439"/>
    </source>
</evidence>
<dbReference type="PANTHER" id="PTHR47685">
    <property type="entry name" value="MAGNESIUM TRANSPORT PROTEIN CORA"/>
    <property type="match status" value="1"/>
</dbReference>
<dbReference type="RefSeq" id="WP_090519828.1">
    <property type="nucleotide sequence ID" value="NZ_FNAH01000001.1"/>
</dbReference>
<comment type="subcellular location">
    <subcellularLocation>
        <location evidence="1">Cell inner membrane</location>
        <topology evidence="1">Multi-pass membrane protein</topology>
    </subcellularLocation>
</comment>
<dbReference type="Gene3D" id="1.20.58.340">
    <property type="entry name" value="Magnesium transport protein CorA, transmembrane region"/>
    <property type="match status" value="1"/>
</dbReference>
<evidence type="ECO:0000256" key="10">
    <source>
        <dbReference type="ARBA" id="ARBA00023065"/>
    </source>
</evidence>
<dbReference type="FunFam" id="1.20.58.340:FF:000001">
    <property type="entry name" value="Magnesium transport protein CorA"/>
    <property type="match status" value="1"/>
</dbReference>
<reference evidence="14 15" key="1">
    <citation type="submission" date="2016-10" db="EMBL/GenBank/DDBJ databases">
        <authorList>
            <person name="de Groot N.N."/>
        </authorList>
    </citation>
    <scope>NUCLEOTIDE SEQUENCE [LARGE SCALE GENOMIC DNA]</scope>
    <source>
        <strain evidence="14 15">DSM 22220</strain>
    </source>
</reference>
<dbReference type="STRING" id="591205.SAMN05421538_10127"/>
<organism evidence="14 15">
    <name type="scientific">Paracoccus isoporae</name>
    <dbReference type="NCBI Taxonomy" id="591205"/>
    <lineage>
        <taxon>Bacteria</taxon>
        <taxon>Pseudomonadati</taxon>
        <taxon>Pseudomonadota</taxon>
        <taxon>Alphaproteobacteria</taxon>
        <taxon>Rhodobacterales</taxon>
        <taxon>Paracoccaceae</taxon>
        <taxon>Paracoccus</taxon>
    </lineage>
</organism>
<evidence type="ECO:0000256" key="2">
    <source>
        <dbReference type="ARBA" id="ARBA00009765"/>
    </source>
</evidence>
<dbReference type="GO" id="GO:0015087">
    <property type="term" value="F:cobalt ion transmembrane transporter activity"/>
    <property type="evidence" value="ECO:0007669"/>
    <property type="project" value="TreeGrafter"/>
</dbReference>
<keyword evidence="6" id="KW-0997">Cell inner membrane</keyword>
<dbReference type="InterPro" id="IPR050829">
    <property type="entry name" value="CorA_MIT"/>
</dbReference>
<evidence type="ECO:0000256" key="5">
    <source>
        <dbReference type="ARBA" id="ARBA00022475"/>
    </source>
</evidence>
<keyword evidence="8" id="KW-0460">Magnesium</keyword>
<keyword evidence="5" id="KW-1003">Cell membrane</keyword>
<dbReference type="GO" id="GO:0015095">
    <property type="term" value="F:magnesium ion transmembrane transporter activity"/>
    <property type="evidence" value="ECO:0007669"/>
    <property type="project" value="TreeGrafter"/>
</dbReference>
<evidence type="ECO:0000256" key="4">
    <source>
        <dbReference type="ARBA" id="ARBA00022448"/>
    </source>
</evidence>
<feature type="transmembrane region" description="Helical" evidence="13">
    <location>
        <begin position="293"/>
        <end position="313"/>
    </location>
</feature>
<accession>A0A1G6SLD3</accession>
<evidence type="ECO:0000256" key="8">
    <source>
        <dbReference type="ARBA" id="ARBA00022842"/>
    </source>
</evidence>
<evidence type="ECO:0000256" key="13">
    <source>
        <dbReference type="SAM" id="Phobius"/>
    </source>
</evidence>
<dbReference type="GO" id="GO:0005886">
    <property type="term" value="C:plasma membrane"/>
    <property type="evidence" value="ECO:0007669"/>
    <property type="project" value="UniProtKB-SubCell"/>
</dbReference>
<dbReference type="InterPro" id="IPR045861">
    <property type="entry name" value="CorA_cytoplasmic_dom"/>
</dbReference>
<dbReference type="OrthoDB" id="9803416at2"/>
<protein>
    <recommendedName>
        <fullName evidence="3">Magnesium transport protein CorA</fullName>
    </recommendedName>
</protein>
<keyword evidence="7 13" id="KW-0812">Transmembrane</keyword>
<dbReference type="GO" id="GO:0015099">
    <property type="term" value="F:nickel cation transmembrane transporter activity"/>
    <property type="evidence" value="ECO:0007669"/>
    <property type="project" value="TreeGrafter"/>
</dbReference>
<keyword evidence="10" id="KW-0406">Ion transport</keyword>
<evidence type="ECO:0000256" key="12">
    <source>
        <dbReference type="ARBA" id="ARBA00034269"/>
    </source>
</evidence>
<dbReference type="Gene3D" id="3.30.460.20">
    <property type="entry name" value="CorA soluble domain-like"/>
    <property type="match status" value="1"/>
</dbReference>
<dbReference type="Pfam" id="PF01544">
    <property type="entry name" value="CorA"/>
    <property type="match status" value="1"/>
</dbReference>
<comment type="similarity">
    <text evidence="2">Belongs to the CorA metal ion transporter (MIT) (TC 1.A.35) family.</text>
</comment>
<keyword evidence="9 13" id="KW-1133">Transmembrane helix</keyword>
<dbReference type="SUPFAM" id="SSF143865">
    <property type="entry name" value="CorA soluble domain-like"/>
    <property type="match status" value="1"/>
</dbReference>
<proteinExistence type="inferred from homology"/>
<dbReference type="PANTHER" id="PTHR47685:SF1">
    <property type="entry name" value="MAGNESIUM TRANSPORT PROTEIN CORA"/>
    <property type="match status" value="1"/>
</dbReference>
<name>A0A1G6SLD3_9RHOB</name>
<evidence type="ECO:0000256" key="9">
    <source>
        <dbReference type="ARBA" id="ARBA00022989"/>
    </source>
</evidence>
<comment type="catalytic activity">
    <reaction evidence="12">
        <text>Mg(2+)(in) = Mg(2+)(out)</text>
        <dbReference type="Rhea" id="RHEA:29827"/>
        <dbReference type="ChEBI" id="CHEBI:18420"/>
    </reaction>
</comment>
<keyword evidence="4" id="KW-0813">Transport</keyword>
<evidence type="ECO:0000256" key="6">
    <source>
        <dbReference type="ARBA" id="ARBA00022519"/>
    </source>
</evidence>
<dbReference type="Proteomes" id="UP000199344">
    <property type="component" value="Unassembled WGS sequence"/>
</dbReference>
<keyword evidence="11 13" id="KW-0472">Membrane</keyword>
<feature type="transmembrane region" description="Helical" evidence="13">
    <location>
        <begin position="258"/>
        <end position="281"/>
    </location>
</feature>
<dbReference type="CDD" id="cd12837">
    <property type="entry name" value="EcCorA-like_u1"/>
    <property type="match status" value="1"/>
</dbReference>
<keyword evidence="15" id="KW-1185">Reference proteome</keyword>
<dbReference type="InterPro" id="IPR045863">
    <property type="entry name" value="CorA_TM1_TM2"/>
</dbReference>
<evidence type="ECO:0000313" key="14">
    <source>
        <dbReference type="EMBL" id="SDD17722.1"/>
    </source>
</evidence>
<dbReference type="AlphaFoldDB" id="A0A1G6SLD3"/>
<evidence type="ECO:0000313" key="15">
    <source>
        <dbReference type="Proteomes" id="UP000199344"/>
    </source>
</evidence>
<dbReference type="SUPFAM" id="SSF144083">
    <property type="entry name" value="Magnesium transport protein CorA, transmembrane region"/>
    <property type="match status" value="1"/>
</dbReference>
<evidence type="ECO:0000256" key="7">
    <source>
        <dbReference type="ARBA" id="ARBA00022692"/>
    </source>
</evidence>
<evidence type="ECO:0000256" key="11">
    <source>
        <dbReference type="ARBA" id="ARBA00023136"/>
    </source>
</evidence>